<accession>A0A162Q0G9</accession>
<dbReference type="InParanoid" id="A0A162Q0G9"/>
<sequence>MTRASNYGYGRAKPAAQGGNNYSICLGLLCVGIFCKNALDAQNMEGVLGLAFVAYLKPSIASANHQSIKQCQADTAQRSRRLPSMAFFFKYPNIYML</sequence>
<evidence type="ECO:0000313" key="2">
    <source>
        <dbReference type="Proteomes" id="UP000077315"/>
    </source>
</evidence>
<name>A0A162Q0G9_PHYB8</name>
<protein>
    <submittedName>
        <fullName evidence="1">Uncharacterized protein</fullName>
    </submittedName>
</protein>
<dbReference type="GeneID" id="28994658"/>
<dbReference type="RefSeq" id="XP_018294076.1">
    <property type="nucleotide sequence ID" value="XM_018433752.1"/>
</dbReference>
<keyword evidence="2" id="KW-1185">Reference proteome</keyword>
<dbReference type="VEuPathDB" id="FungiDB:PHYBLDRAFT_158199"/>
<dbReference type="Proteomes" id="UP000077315">
    <property type="component" value="Unassembled WGS sequence"/>
</dbReference>
<gene>
    <name evidence="1" type="ORF">PHYBLDRAFT_158199</name>
</gene>
<proteinExistence type="predicted"/>
<reference evidence="2" key="1">
    <citation type="submission" date="2015-06" db="EMBL/GenBank/DDBJ databases">
        <title>Expansion of signal transduction pathways in fungi by whole-genome duplication.</title>
        <authorList>
            <consortium name="DOE Joint Genome Institute"/>
            <person name="Corrochano L.M."/>
            <person name="Kuo A."/>
            <person name="Marcet-Houben M."/>
            <person name="Polaino S."/>
            <person name="Salamov A."/>
            <person name="Villalobos J.M."/>
            <person name="Alvarez M.I."/>
            <person name="Avalos J."/>
            <person name="Benito E.P."/>
            <person name="Benoit I."/>
            <person name="Burger G."/>
            <person name="Camino L.P."/>
            <person name="Canovas D."/>
            <person name="Cerda-Olmedo E."/>
            <person name="Cheng J.-F."/>
            <person name="Dominguez A."/>
            <person name="Elias M."/>
            <person name="Eslava A.P."/>
            <person name="Glaser F."/>
            <person name="Grimwood J."/>
            <person name="Gutierrez G."/>
            <person name="Heitman J."/>
            <person name="Henrissat B."/>
            <person name="Iturriaga E.A."/>
            <person name="Lang B.F."/>
            <person name="Lavin J.L."/>
            <person name="Lee S."/>
            <person name="Li W."/>
            <person name="Lindquist E."/>
            <person name="Lopez-Garcia S."/>
            <person name="Luque E.M."/>
            <person name="Marcos A.T."/>
            <person name="Martin J."/>
            <person name="McCluskey K."/>
            <person name="Medina H.R."/>
            <person name="Miralles-Duran A."/>
            <person name="Miyazaki A."/>
            <person name="Munoz-Torres E."/>
            <person name="Oguiza J.A."/>
            <person name="Ohm R."/>
            <person name="Olmedo M."/>
            <person name="Orejas M."/>
            <person name="Ortiz-Castellanos L."/>
            <person name="Pisabarro A.G."/>
            <person name="Rodriguez-Romero J."/>
            <person name="Ruiz-Herrera J."/>
            <person name="Ruiz-Vazquez R."/>
            <person name="Sanz C."/>
            <person name="Schackwitz W."/>
            <person name="Schmutz J."/>
            <person name="Shahriari M."/>
            <person name="Shelest E."/>
            <person name="Silva-Franco F."/>
            <person name="Soanes D."/>
            <person name="Syed K."/>
            <person name="Tagua V.G."/>
            <person name="Talbot N.J."/>
            <person name="Thon M."/>
            <person name="De vries R.P."/>
            <person name="Wiebenga A."/>
            <person name="Yadav J.S."/>
            <person name="Braun E.L."/>
            <person name="Baker S."/>
            <person name="Garre V."/>
            <person name="Horwitz B."/>
            <person name="Torres-Martinez S."/>
            <person name="Idnurm A."/>
            <person name="Herrera-Estrella A."/>
            <person name="Gabaldon T."/>
            <person name="Grigoriev I.V."/>
        </authorList>
    </citation>
    <scope>NUCLEOTIDE SEQUENCE [LARGE SCALE GENOMIC DNA]</scope>
    <source>
        <strain evidence="2">NRRL 1555(-)</strain>
    </source>
</reference>
<evidence type="ECO:0000313" key="1">
    <source>
        <dbReference type="EMBL" id="OAD76036.1"/>
    </source>
</evidence>
<dbReference type="AlphaFoldDB" id="A0A162Q0G9"/>
<organism evidence="1 2">
    <name type="scientific">Phycomyces blakesleeanus (strain ATCC 8743b / DSM 1359 / FGSC 10004 / NBRC 33097 / NRRL 1555)</name>
    <dbReference type="NCBI Taxonomy" id="763407"/>
    <lineage>
        <taxon>Eukaryota</taxon>
        <taxon>Fungi</taxon>
        <taxon>Fungi incertae sedis</taxon>
        <taxon>Mucoromycota</taxon>
        <taxon>Mucoromycotina</taxon>
        <taxon>Mucoromycetes</taxon>
        <taxon>Mucorales</taxon>
        <taxon>Phycomycetaceae</taxon>
        <taxon>Phycomyces</taxon>
    </lineage>
</organism>
<dbReference type="EMBL" id="KV440976">
    <property type="protein sequence ID" value="OAD76036.1"/>
    <property type="molecule type" value="Genomic_DNA"/>
</dbReference>